<dbReference type="STRING" id="490629.SAMN05216266_10743"/>
<keyword evidence="3" id="KW-1185">Reference proteome</keyword>
<dbReference type="RefSeq" id="WP_091673346.1">
    <property type="nucleotide sequence ID" value="NZ_FOKG01000007.1"/>
</dbReference>
<organism evidence="2 3">
    <name type="scientific">Amycolatopsis marina</name>
    <dbReference type="NCBI Taxonomy" id="490629"/>
    <lineage>
        <taxon>Bacteria</taxon>
        <taxon>Bacillati</taxon>
        <taxon>Actinomycetota</taxon>
        <taxon>Actinomycetes</taxon>
        <taxon>Pseudonocardiales</taxon>
        <taxon>Pseudonocardiaceae</taxon>
        <taxon>Amycolatopsis</taxon>
    </lineage>
</organism>
<evidence type="ECO:0000313" key="2">
    <source>
        <dbReference type="EMBL" id="SFB25631.1"/>
    </source>
</evidence>
<dbReference type="EMBL" id="FOKG01000007">
    <property type="protein sequence ID" value="SFB25631.1"/>
    <property type="molecule type" value="Genomic_DNA"/>
</dbReference>
<feature type="compositionally biased region" description="Basic and acidic residues" evidence="1">
    <location>
        <begin position="1"/>
        <end position="12"/>
    </location>
</feature>
<dbReference type="OrthoDB" id="2988719at2"/>
<feature type="region of interest" description="Disordered" evidence="1">
    <location>
        <begin position="1"/>
        <end position="25"/>
    </location>
</feature>
<proteinExistence type="predicted"/>
<gene>
    <name evidence="2" type="ORF">SAMN05216266_10743</name>
</gene>
<reference evidence="3" key="1">
    <citation type="submission" date="2016-10" db="EMBL/GenBank/DDBJ databases">
        <authorList>
            <person name="Varghese N."/>
            <person name="Submissions S."/>
        </authorList>
    </citation>
    <scope>NUCLEOTIDE SEQUENCE [LARGE SCALE GENOMIC DNA]</scope>
    <source>
        <strain evidence="3">CGMCC 4.3568</strain>
    </source>
</reference>
<evidence type="ECO:0000256" key="1">
    <source>
        <dbReference type="SAM" id="MobiDB-lite"/>
    </source>
</evidence>
<accession>A0A1I0ZJD6</accession>
<evidence type="ECO:0000313" key="3">
    <source>
        <dbReference type="Proteomes" id="UP000243799"/>
    </source>
</evidence>
<dbReference type="AlphaFoldDB" id="A0A1I0ZJD6"/>
<dbReference type="Proteomes" id="UP000243799">
    <property type="component" value="Unassembled WGS sequence"/>
</dbReference>
<name>A0A1I0ZJD6_9PSEU</name>
<protein>
    <submittedName>
        <fullName evidence="2">Uncharacterized protein</fullName>
    </submittedName>
</protein>
<sequence>MSSKDEEGHDGGELGGIKSISLPSDGKIPDALTSVAGQEHYDGYFRLIRERPDLTTWTRSCLDVQREVLEDLEHSTLSDEEKAAILAGCVVVLHSTLEEWVAPSGYGEAVA</sequence>